<dbReference type="InterPro" id="IPR024534">
    <property type="entry name" value="JetD_C"/>
</dbReference>
<reference evidence="3 4" key="1">
    <citation type="submission" date="2020-05" db="EMBL/GenBank/DDBJ databases">
        <title>Mucilaginibacter mali sp. nov.</title>
        <authorList>
            <person name="Kim H.S."/>
            <person name="Lee K.C."/>
            <person name="Suh M.K."/>
            <person name="Kim J.-S."/>
            <person name="Han K.-I."/>
            <person name="Eom M.K."/>
            <person name="Shin Y.K."/>
            <person name="Lee J.-S."/>
        </authorList>
    </citation>
    <scope>NUCLEOTIDE SEQUENCE [LARGE SCALE GENOMIC DNA]</scope>
    <source>
        <strain evidence="3 4">G2-14</strain>
    </source>
</reference>
<organism evidence="3 4">
    <name type="scientific">Mucilaginibacter mali</name>
    <dbReference type="NCBI Taxonomy" id="2740462"/>
    <lineage>
        <taxon>Bacteria</taxon>
        <taxon>Pseudomonadati</taxon>
        <taxon>Bacteroidota</taxon>
        <taxon>Sphingobacteriia</taxon>
        <taxon>Sphingobacteriales</taxon>
        <taxon>Sphingobacteriaceae</taxon>
        <taxon>Mucilaginibacter</taxon>
    </lineage>
</organism>
<dbReference type="Pfam" id="PF11795">
    <property type="entry name" value="DUF3322"/>
    <property type="match status" value="1"/>
</dbReference>
<dbReference type="InterPro" id="IPR024537">
    <property type="entry name" value="DUF3322"/>
</dbReference>
<evidence type="ECO:0000259" key="2">
    <source>
        <dbReference type="Pfam" id="PF11795"/>
    </source>
</evidence>
<evidence type="ECO:0000313" key="3">
    <source>
        <dbReference type="EMBL" id="QKJ32881.1"/>
    </source>
</evidence>
<dbReference type="Proteomes" id="UP000505355">
    <property type="component" value="Chromosome"/>
</dbReference>
<evidence type="ECO:0008006" key="5">
    <source>
        <dbReference type="Google" id="ProtNLM"/>
    </source>
</evidence>
<evidence type="ECO:0000259" key="1">
    <source>
        <dbReference type="Pfam" id="PF09983"/>
    </source>
</evidence>
<evidence type="ECO:0000313" key="4">
    <source>
        <dbReference type="Proteomes" id="UP000505355"/>
    </source>
</evidence>
<feature type="domain" description="Wadjet protein JetD C-terminal" evidence="1">
    <location>
        <begin position="203"/>
        <end position="374"/>
    </location>
</feature>
<dbReference type="AlphaFoldDB" id="A0A7D4UPA0"/>
<gene>
    <name evidence="3" type="ORF">HQ865_25040</name>
</gene>
<proteinExistence type="predicted"/>
<name>A0A7D4UPA0_9SPHI</name>
<accession>A0A7D4UPA0</accession>
<sequence>MITTAEIRKKAEKLYPSVLRSVLTGEGFFPVTLRSDKSLSKDFSAMSREIAHIMSDSKDRKGFGYQVVSEKVKHRQHGIQDIPKAIVFETLADYIKYIGKQHEFDAFKADADRILNSIPQLKDWCSSNPLMVVANNKSWEDLVKVCLWFISFHETGKYYIRELPIEIHTKFIESHLGVLRLLLDELIPHLSKREETFFQKRFGLKHEEPRIRIRILDPSLIIDNRFSDISLPLSDFSNANFICRNVLITENLMNFLTLPKLKNTIAIWGGGYAVKNLQLIEWMVNKHIYYWGDIDIQGFEILSMLRGYYEQTVSLMMDEITFNKFNHYHGTGSVSNVWGLNHLTISEHNLYLRVYAENQRLEQEKIPQGYVNEILRHLDN</sequence>
<protein>
    <recommendedName>
        <fullName evidence="5">Wadjet protein JetD C-terminal domain-containing protein</fullName>
    </recommendedName>
</protein>
<dbReference type="KEGG" id="mmab:HQ865_25040"/>
<dbReference type="RefSeq" id="WP_173417526.1">
    <property type="nucleotide sequence ID" value="NZ_CP054139.1"/>
</dbReference>
<dbReference type="Pfam" id="PF09983">
    <property type="entry name" value="JetD_C"/>
    <property type="match status" value="1"/>
</dbReference>
<feature type="domain" description="DUF3322" evidence="2">
    <location>
        <begin position="5"/>
        <end position="184"/>
    </location>
</feature>
<dbReference type="EMBL" id="CP054139">
    <property type="protein sequence ID" value="QKJ32881.1"/>
    <property type="molecule type" value="Genomic_DNA"/>
</dbReference>
<keyword evidence="4" id="KW-1185">Reference proteome</keyword>